<dbReference type="SUPFAM" id="SSF53850">
    <property type="entry name" value="Periplasmic binding protein-like II"/>
    <property type="match status" value="1"/>
</dbReference>
<comment type="similarity">
    <text evidence="1">Belongs to the bacterial solute-binding protein 1 family.</text>
</comment>
<dbReference type="GO" id="GO:0042956">
    <property type="term" value="P:maltodextrin transmembrane transport"/>
    <property type="evidence" value="ECO:0007669"/>
    <property type="project" value="TreeGrafter"/>
</dbReference>
<evidence type="ECO:0000256" key="3">
    <source>
        <dbReference type="ARBA" id="ARBA00022729"/>
    </source>
</evidence>
<dbReference type="AlphaFoldDB" id="A0A919YAE4"/>
<dbReference type="PANTHER" id="PTHR30061">
    <property type="entry name" value="MALTOSE-BINDING PERIPLASMIC PROTEIN"/>
    <property type="match status" value="1"/>
</dbReference>
<dbReference type="Gene3D" id="3.40.190.10">
    <property type="entry name" value="Periplasmic binding protein-like II"/>
    <property type="match status" value="2"/>
</dbReference>
<evidence type="ECO:0000313" key="4">
    <source>
        <dbReference type="EMBL" id="GIO47931.1"/>
    </source>
</evidence>
<dbReference type="Pfam" id="PF01547">
    <property type="entry name" value="SBP_bac_1"/>
    <property type="match status" value="1"/>
</dbReference>
<organism evidence="4 5">
    <name type="scientific">Paenibacillus azoreducens</name>
    <dbReference type="NCBI Taxonomy" id="116718"/>
    <lineage>
        <taxon>Bacteria</taxon>
        <taxon>Bacillati</taxon>
        <taxon>Bacillota</taxon>
        <taxon>Bacilli</taxon>
        <taxon>Bacillales</taxon>
        <taxon>Paenibacillaceae</taxon>
        <taxon>Paenibacillus</taxon>
    </lineage>
</organism>
<dbReference type="GO" id="GO:0055052">
    <property type="term" value="C:ATP-binding cassette (ABC) transporter complex, substrate-binding subunit-containing"/>
    <property type="evidence" value="ECO:0007669"/>
    <property type="project" value="TreeGrafter"/>
</dbReference>
<dbReference type="Proteomes" id="UP000682811">
    <property type="component" value="Unassembled WGS sequence"/>
</dbReference>
<evidence type="ECO:0000256" key="2">
    <source>
        <dbReference type="ARBA" id="ARBA00022448"/>
    </source>
</evidence>
<keyword evidence="2" id="KW-0813">Transport</keyword>
<protein>
    <submittedName>
        <fullName evidence="4">Bicyclomycin resistance protein</fullName>
    </submittedName>
</protein>
<keyword evidence="5" id="KW-1185">Reference proteome</keyword>
<dbReference type="GO" id="GO:1901982">
    <property type="term" value="F:maltose binding"/>
    <property type="evidence" value="ECO:0007669"/>
    <property type="project" value="TreeGrafter"/>
</dbReference>
<reference evidence="4 5" key="1">
    <citation type="submission" date="2021-03" db="EMBL/GenBank/DDBJ databases">
        <title>Antimicrobial resistance genes in bacteria isolated from Japanese honey, and their potential for conferring macrolide and lincosamide resistance in the American foulbrood pathogen Paenibacillus larvae.</title>
        <authorList>
            <person name="Okamoto M."/>
            <person name="Kumagai M."/>
            <person name="Kanamori H."/>
            <person name="Takamatsu D."/>
        </authorList>
    </citation>
    <scope>NUCLEOTIDE SEQUENCE [LARGE SCALE GENOMIC DNA]</scope>
    <source>
        <strain evidence="4 5">J34TS1</strain>
    </source>
</reference>
<dbReference type="EMBL" id="BORT01000010">
    <property type="protein sequence ID" value="GIO47931.1"/>
    <property type="molecule type" value="Genomic_DNA"/>
</dbReference>
<dbReference type="PANTHER" id="PTHR30061:SF50">
    <property type="entry name" value="MALTOSE_MALTODEXTRIN-BINDING PERIPLASMIC PROTEIN"/>
    <property type="match status" value="1"/>
</dbReference>
<keyword evidence="3" id="KW-0732">Signal</keyword>
<dbReference type="InterPro" id="IPR006059">
    <property type="entry name" value="SBP"/>
</dbReference>
<proteinExistence type="inferred from homology"/>
<comment type="caution">
    <text evidence="4">The sequence shown here is derived from an EMBL/GenBank/DDBJ whole genome shotgun (WGS) entry which is preliminary data.</text>
</comment>
<accession>A0A919YAE4</accession>
<evidence type="ECO:0000313" key="5">
    <source>
        <dbReference type="Proteomes" id="UP000682811"/>
    </source>
</evidence>
<gene>
    <name evidence="4" type="ORF">J34TS1_26960</name>
</gene>
<sequence>MINFVASEYSSQTRPLLESLVQDFMLKNPDIVINLQVANWDILDIIYTTMISKNQPPDLLNTNVYTHFANNGLLNDMDEIISPELKAQFYPDLLKRSNWKGKQYGIPFVSSVRKLYYNKELFRDAGIASPPQTWSELKEDARKIKNTGKARGFGVDLTDNEIQAYLSYFFIGAGGGWIKDGKWTINSPENVEGLTFLKEMYMEGLTDSDPSVTTRDEKQRVLGDGKLGMMISGNYFAKVVPREFPGLEFDKGPIPVKDGVKPINFGVQDLLVSFKTDHTNKQALSKFLDYLYSSPVYEQIIQEEGFLPVTKLTGERLGSANEDMKADLAALRTASFYPIGQPEWQAVMDTARKLGEAVLHDRLSPKQALDDLQQFAETEQKRLLLLHKQ</sequence>
<dbReference type="GO" id="GO:0015768">
    <property type="term" value="P:maltose transport"/>
    <property type="evidence" value="ECO:0007669"/>
    <property type="project" value="TreeGrafter"/>
</dbReference>
<evidence type="ECO:0000256" key="1">
    <source>
        <dbReference type="ARBA" id="ARBA00008520"/>
    </source>
</evidence>
<name>A0A919YAE4_9BACL</name>